<gene>
    <name evidence="1" type="ORF">S01H1_64326</name>
</gene>
<comment type="caution">
    <text evidence="1">The sequence shown here is derived from an EMBL/GenBank/DDBJ whole genome shotgun (WGS) entry which is preliminary data.</text>
</comment>
<protein>
    <submittedName>
        <fullName evidence="1">Uncharacterized protein</fullName>
    </submittedName>
</protein>
<evidence type="ECO:0000313" key="1">
    <source>
        <dbReference type="EMBL" id="GAG41448.1"/>
    </source>
</evidence>
<sequence length="251" mass="28224">MEARIEYLIKRLLYARGFATQDDILNTIYKNLINSNMAEAREIQQVLNSIAQLMPISQAAAGKVSKGKAGRKVWKLKEDIDREKLFAELGADVEYRLATSEESDHDLAIARLVEMAGLRKLKAHIGRAEQMKYAEFRQMSSDLPQRVQGMPKAARDIIEQIDVLWHNGGKGIVAAFEVERTTTITSGIDRFRNLLTAAPESEVELYLVVPKSRGNEVRSKLGSPANRKDGLHKKIGYIYLEDLKIRNAVTA</sequence>
<dbReference type="EMBL" id="BARS01042392">
    <property type="protein sequence ID" value="GAG41448.1"/>
    <property type="molecule type" value="Genomic_DNA"/>
</dbReference>
<accession>X0XY05</accession>
<name>X0XY05_9ZZZZ</name>
<feature type="non-terminal residue" evidence="1">
    <location>
        <position position="251"/>
    </location>
</feature>
<proteinExistence type="predicted"/>
<organism evidence="1">
    <name type="scientific">marine sediment metagenome</name>
    <dbReference type="NCBI Taxonomy" id="412755"/>
    <lineage>
        <taxon>unclassified sequences</taxon>
        <taxon>metagenomes</taxon>
        <taxon>ecological metagenomes</taxon>
    </lineage>
</organism>
<reference evidence="1" key="1">
    <citation type="journal article" date="2014" name="Front. Microbiol.">
        <title>High frequency of phylogenetically diverse reductive dehalogenase-homologous genes in deep subseafloor sedimentary metagenomes.</title>
        <authorList>
            <person name="Kawai M."/>
            <person name="Futagami T."/>
            <person name="Toyoda A."/>
            <person name="Takaki Y."/>
            <person name="Nishi S."/>
            <person name="Hori S."/>
            <person name="Arai W."/>
            <person name="Tsubouchi T."/>
            <person name="Morono Y."/>
            <person name="Uchiyama I."/>
            <person name="Ito T."/>
            <person name="Fujiyama A."/>
            <person name="Inagaki F."/>
            <person name="Takami H."/>
        </authorList>
    </citation>
    <scope>NUCLEOTIDE SEQUENCE</scope>
    <source>
        <strain evidence="1">Expedition CK06-06</strain>
    </source>
</reference>
<dbReference type="AlphaFoldDB" id="X0XY05"/>